<comment type="subunit">
    <text evidence="8">Part of the FGAM synthase complex composed of 1 PurL, 1 PurQ and 2 PurS subunits.</text>
</comment>
<dbReference type="SMART" id="SM01211">
    <property type="entry name" value="GATase_5"/>
    <property type="match status" value="1"/>
</dbReference>
<feature type="active site" description="Nucleophile" evidence="8">
    <location>
        <position position="86"/>
    </location>
</feature>
<keyword evidence="4 8" id="KW-0658">Purine biosynthesis</keyword>
<evidence type="ECO:0000256" key="3">
    <source>
        <dbReference type="ARBA" id="ARBA00022741"/>
    </source>
</evidence>
<evidence type="ECO:0000256" key="6">
    <source>
        <dbReference type="ARBA" id="ARBA00022840"/>
    </source>
</evidence>
<keyword evidence="2 8" id="KW-0436">Ligase</keyword>
<organism evidence="9 10">
    <name type="scientific">Marine Group I thaumarchaeote</name>
    <dbReference type="NCBI Taxonomy" id="2511932"/>
    <lineage>
        <taxon>Archaea</taxon>
        <taxon>Nitrososphaerota</taxon>
        <taxon>Marine Group I</taxon>
    </lineage>
</organism>
<keyword evidence="3 8" id="KW-0547">Nucleotide-binding</keyword>
<feature type="active site" evidence="8">
    <location>
        <position position="174"/>
    </location>
</feature>
<dbReference type="GO" id="GO:0005524">
    <property type="term" value="F:ATP binding"/>
    <property type="evidence" value="ECO:0007669"/>
    <property type="project" value="UniProtKB-KW"/>
</dbReference>
<dbReference type="GO" id="GO:0004359">
    <property type="term" value="F:glutaminase activity"/>
    <property type="evidence" value="ECO:0007669"/>
    <property type="project" value="UniProtKB-EC"/>
</dbReference>
<sequence length="203" mass="22807">MKTVIIIFPGSNCDNEMERFLHKFSGVKPILVWHKETTIPDADLYVIPGGFSYGDYLRVGALANLSPIMKEIKRVAKEGQKILGICNGFQILCEAGLLPGTLRINRTQKFICKPVTIYRGYDRYNIPIAHAEGNYYHPHPAKVGIAFTYADDVNGSTNYIAGVANNNVLGMMPHPERAFESYHCSQDGFEVLENFYGRRSEIN</sequence>
<keyword evidence="6 8" id="KW-0067">ATP-binding</keyword>
<dbReference type="InterPro" id="IPR010075">
    <property type="entry name" value="PRibForGlyAmidine_synth_PurQ"/>
</dbReference>
<evidence type="ECO:0000256" key="7">
    <source>
        <dbReference type="ARBA" id="ARBA00022962"/>
    </source>
</evidence>
<comment type="catalytic activity">
    <reaction evidence="8">
        <text>L-glutamine + H2O = L-glutamate + NH4(+)</text>
        <dbReference type="Rhea" id="RHEA:15889"/>
        <dbReference type="ChEBI" id="CHEBI:15377"/>
        <dbReference type="ChEBI" id="CHEBI:28938"/>
        <dbReference type="ChEBI" id="CHEBI:29985"/>
        <dbReference type="ChEBI" id="CHEBI:58359"/>
        <dbReference type="EC" id="3.5.1.2"/>
    </reaction>
</comment>
<keyword evidence="7 8" id="KW-0315">Glutamine amidotransferase</keyword>
<dbReference type="NCBIfam" id="NF002957">
    <property type="entry name" value="PRK03619.1"/>
    <property type="match status" value="1"/>
</dbReference>
<dbReference type="PIRSF" id="PIRSF001586">
    <property type="entry name" value="FGAM_synth_I"/>
    <property type="match status" value="1"/>
</dbReference>
<feature type="active site" evidence="8">
    <location>
        <position position="176"/>
    </location>
</feature>
<dbReference type="AlphaFoldDB" id="A0A7K4MPY0"/>
<comment type="function">
    <text evidence="8">Part of the phosphoribosylformylglycinamidine synthase complex involved in the purines biosynthetic pathway. Catalyzes the ATP-dependent conversion of formylglycinamide ribonucleotide (FGAR) and glutamine to yield formylglycinamidine ribonucleotide (FGAM) and glutamate. The FGAM synthase complex is composed of three subunits. PurQ produces an ammonia molecule by converting glutamine to glutamate. PurL transfers the ammonia molecule to FGAR to form FGAM in an ATP-dependent manner. PurS interacts with PurQ and PurL and is thought to assist in the transfer of the ammonia molecule from PurQ to PurL.</text>
</comment>
<evidence type="ECO:0000256" key="4">
    <source>
        <dbReference type="ARBA" id="ARBA00022755"/>
    </source>
</evidence>
<keyword evidence="5 8" id="KW-0378">Hydrolase</keyword>
<dbReference type="EMBL" id="JACASV010000023">
    <property type="protein sequence ID" value="NWJ43399.1"/>
    <property type="molecule type" value="Genomic_DNA"/>
</dbReference>
<dbReference type="PANTHER" id="PTHR47552:SF1">
    <property type="entry name" value="PHOSPHORIBOSYLFORMYLGLYCINAMIDINE SYNTHASE SUBUNIT PURQ"/>
    <property type="match status" value="1"/>
</dbReference>
<evidence type="ECO:0000256" key="1">
    <source>
        <dbReference type="ARBA" id="ARBA00022490"/>
    </source>
</evidence>
<keyword evidence="1 8" id="KW-0963">Cytoplasm</keyword>
<dbReference type="EC" id="3.5.1.2" evidence="8"/>
<dbReference type="PROSITE" id="PS51273">
    <property type="entry name" value="GATASE_TYPE_1"/>
    <property type="match status" value="1"/>
</dbReference>
<evidence type="ECO:0000313" key="10">
    <source>
        <dbReference type="Proteomes" id="UP000523105"/>
    </source>
</evidence>
<comment type="subcellular location">
    <subcellularLocation>
        <location evidence="8">Cytoplasm</location>
    </subcellularLocation>
</comment>
<evidence type="ECO:0000256" key="5">
    <source>
        <dbReference type="ARBA" id="ARBA00022801"/>
    </source>
</evidence>
<comment type="catalytic activity">
    <reaction evidence="8">
        <text>N(2)-formyl-N(1)-(5-phospho-beta-D-ribosyl)glycinamide + L-glutamine + ATP + H2O = 2-formamido-N(1)-(5-O-phospho-beta-D-ribosyl)acetamidine + L-glutamate + ADP + phosphate + H(+)</text>
        <dbReference type="Rhea" id="RHEA:17129"/>
        <dbReference type="ChEBI" id="CHEBI:15377"/>
        <dbReference type="ChEBI" id="CHEBI:15378"/>
        <dbReference type="ChEBI" id="CHEBI:29985"/>
        <dbReference type="ChEBI" id="CHEBI:30616"/>
        <dbReference type="ChEBI" id="CHEBI:43474"/>
        <dbReference type="ChEBI" id="CHEBI:58359"/>
        <dbReference type="ChEBI" id="CHEBI:147286"/>
        <dbReference type="ChEBI" id="CHEBI:147287"/>
        <dbReference type="ChEBI" id="CHEBI:456216"/>
        <dbReference type="EC" id="6.3.5.3"/>
    </reaction>
</comment>
<dbReference type="HAMAP" id="MF_00421">
    <property type="entry name" value="PurQ"/>
    <property type="match status" value="1"/>
</dbReference>
<evidence type="ECO:0000313" key="9">
    <source>
        <dbReference type="EMBL" id="NWJ43399.1"/>
    </source>
</evidence>
<evidence type="ECO:0000256" key="2">
    <source>
        <dbReference type="ARBA" id="ARBA00022598"/>
    </source>
</evidence>
<dbReference type="InterPro" id="IPR029062">
    <property type="entry name" value="Class_I_gatase-like"/>
</dbReference>
<dbReference type="GO" id="GO:0005737">
    <property type="term" value="C:cytoplasm"/>
    <property type="evidence" value="ECO:0007669"/>
    <property type="project" value="UniProtKB-SubCell"/>
</dbReference>
<reference evidence="9 10" key="1">
    <citation type="journal article" date="2019" name="Environ. Microbiol.">
        <title>Genomics insights into ecotype formation of ammonia-oxidizing archaea in the deep ocean.</title>
        <authorList>
            <person name="Wang Y."/>
            <person name="Huang J.M."/>
            <person name="Cui G.J."/>
            <person name="Nunoura T."/>
            <person name="Takaki Y."/>
            <person name="Li W.L."/>
            <person name="Li J."/>
            <person name="Gao Z.M."/>
            <person name="Takai K."/>
            <person name="Zhang A.Q."/>
            <person name="Stepanauskas R."/>
        </authorList>
    </citation>
    <scope>NUCLEOTIDE SEQUENCE [LARGE SCALE GENOMIC DNA]</scope>
    <source>
        <strain evidence="9 10">L15b</strain>
    </source>
</reference>
<comment type="caution">
    <text evidence="9">The sequence shown here is derived from an EMBL/GenBank/DDBJ whole genome shotgun (WGS) entry which is preliminary data.</text>
</comment>
<proteinExistence type="inferred from homology"/>
<dbReference type="Pfam" id="PF13507">
    <property type="entry name" value="GATase_5"/>
    <property type="match status" value="1"/>
</dbReference>
<protein>
    <recommendedName>
        <fullName evidence="8">Phosphoribosylformylglycinamidine synthase subunit PurQ</fullName>
        <shortName evidence="8">FGAM synthase</shortName>
        <ecNumber evidence="8">6.3.5.3</ecNumber>
    </recommendedName>
    <alternativeName>
        <fullName evidence="8">Formylglycinamide ribonucleotide amidotransferase subunit I</fullName>
        <shortName evidence="8">FGAR amidotransferase I</shortName>
        <shortName evidence="8">FGAR-AT I</shortName>
    </alternativeName>
    <alternativeName>
        <fullName evidence="8">Glutaminase PurQ</fullName>
        <ecNumber evidence="8">3.5.1.2</ecNumber>
    </alternativeName>
    <alternativeName>
        <fullName evidence="8">Phosphoribosylformylglycinamidine synthase subunit I</fullName>
    </alternativeName>
</protein>
<gene>
    <name evidence="8 9" type="primary">purQ</name>
    <name evidence="9" type="ORF">HX837_04220</name>
</gene>
<dbReference type="SUPFAM" id="SSF52317">
    <property type="entry name" value="Class I glutamine amidotransferase-like"/>
    <property type="match status" value="1"/>
</dbReference>
<dbReference type="GO" id="GO:0004642">
    <property type="term" value="F:phosphoribosylformylglycinamidine synthase activity"/>
    <property type="evidence" value="ECO:0007669"/>
    <property type="project" value="UniProtKB-UniRule"/>
</dbReference>
<dbReference type="Proteomes" id="UP000523105">
    <property type="component" value="Unassembled WGS sequence"/>
</dbReference>
<dbReference type="EC" id="6.3.5.3" evidence="8"/>
<dbReference type="GO" id="GO:0006189">
    <property type="term" value="P:'de novo' IMP biosynthetic process"/>
    <property type="evidence" value="ECO:0007669"/>
    <property type="project" value="UniProtKB-UniRule"/>
</dbReference>
<comment type="pathway">
    <text evidence="8">Purine metabolism; IMP biosynthesis via de novo pathway; 5-amino-1-(5-phospho-D-ribosyl)imidazole from N(2)-formyl-N(1)-(5-phospho-D-ribosyl)glycinamide: step 1/2.</text>
</comment>
<dbReference type="Gene3D" id="3.40.50.880">
    <property type="match status" value="1"/>
</dbReference>
<accession>A0A7K4MPY0</accession>
<dbReference type="UniPathway" id="UPA00074">
    <property type="reaction ID" value="UER00128"/>
</dbReference>
<evidence type="ECO:0000256" key="8">
    <source>
        <dbReference type="HAMAP-Rule" id="MF_00421"/>
    </source>
</evidence>
<dbReference type="PANTHER" id="PTHR47552">
    <property type="entry name" value="PHOSPHORIBOSYLFORMYLGLYCINAMIDINE SYNTHASE SUBUNIT PURQ"/>
    <property type="match status" value="1"/>
</dbReference>
<dbReference type="NCBIfam" id="TIGR01737">
    <property type="entry name" value="FGAM_synth_I"/>
    <property type="match status" value="1"/>
</dbReference>
<name>A0A7K4MPY0_9ARCH</name>